<dbReference type="EMBL" id="CP036265">
    <property type="protein sequence ID" value="QDT14776.1"/>
    <property type="molecule type" value="Genomic_DNA"/>
</dbReference>
<dbReference type="EC" id="3.4.21.72" evidence="2"/>
<reference evidence="2 3" key="1">
    <citation type="submission" date="2019-02" db="EMBL/GenBank/DDBJ databases">
        <title>Deep-cultivation of Planctomycetes and their phenomic and genomic characterization uncovers novel biology.</title>
        <authorList>
            <person name="Wiegand S."/>
            <person name="Jogler M."/>
            <person name="Boedeker C."/>
            <person name="Pinto D."/>
            <person name="Vollmers J."/>
            <person name="Rivas-Marin E."/>
            <person name="Kohn T."/>
            <person name="Peeters S.H."/>
            <person name="Heuer A."/>
            <person name="Rast P."/>
            <person name="Oberbeckmann S."/>
            <person name="Bunk B."/>
            <person name="Jeske O."/>
            <person name="Meyerdierks A."/>
            <person name="Storesund J.E."/>
            <person name="Kallscheuer N."/>
            <person name="Luecker S."/>
            <person name="Lage O.M."/>
            <person name="Pohl T."/>
            <person name="Merkel B.J."/>
            <person name="Hornburger P."/>
            <person name="Mueller R.-W."/>
            <person name="Bruemmer F."/>
            <person name="Labrenz M."/>
            <person name="Spormann A.M."/>
            <person name="Op den Camp H."/>
            <person name="Overmann J."/>
            <person name="Amann R."/>
            <person name="Jetten M.S.M."/>
            <person name="Mascher T."/>
            <person name="Medema M.H."/>
            <person name="Devos D.P."/>
            <person name="Kaster A.-K."/>
            <person name="Ovreas L."/>
            <person name="Rohde M."/>
            <person name="Galperin M.Y."/>
            <person name="Jogler C."/>
        </authorList>
    </citation>
    <scope>NUCLEOTIDE SEQUENCE [LARGE SCALE GENOMIC DNA]</scope>
    <source>
        <strain evidence="2 3">CA12</strain>
    </source>
</reference>
<feature type="region of interest" description="Disordered" evidence="1">
    <location>
        <begin position="115"/>
        <end position="139"/>
    </location>
</feature>
<name>A0A517P5Z5_9PLAN</name>
<feature type="compositionally biased region" description="Low complexity" evidence="1">
    <location>
        <begin position="115"/>
        <end position="130"/>
    </location>
</feature>
<keyword evidence="2" id="KW-0378">Hydrolase</keyword>
<sequence>MCLAALGAAAEGVAIGGVAAEGVAIGGVAAERAEAGRAEAGRPVAASRGRRAAEALPPGRFRTALLAELAALDARRPALALTGAGGEIIVTPPEPEADVEPEWEVELTAIEPALASTPTPAVAPAADTQTEPQVEPAPEPLFDSSVALAAASAAVLDAAASARPAAPGAPDSAPPSWIDPFEEPTELPAAETAAEQQAAETAAAEQQAAEQKAAEQRAAEQQAEADHLERERIDAERREAARLTAERAEAEQMAADRAEADRLVARQLAEAAKAAAAAKAAKVYTPGFGPFCPVTLRDEMRLAPGRTEHAATHEAAPWHFATPEARAAFLKNPARYQPIAGGGDVVLGVLEGFRVPGRPDRCVVYRDRLYLFTSEKTRAAFVKDPRRYAAAVGQ</sequence>
<feature type="compositionally biased region" description="Basic and acidic residues" evidence="1">
    <location>
        <begin position="212"/>
        <end position="233"/>
    </location>
</feature>
<dbReference type="AlphaFoldDB" id="A0A517P5Z5"/>
<feature type="compositionally biased region" description="Low complexity" evidence="1">
    <location>
        <begin position="163"/>
        <end position="176"/>
    </location>
</feature>
<dbReference type="Proteomes" id="UP000318741">
    <property type="component" value="Chromosome"/>
</dbReference>
<evidence type="ECO:0000256" key="1">
    <source>
        <dbReference type="SAM" id="MobiDB-lite"/>
    </source>
</evidence>
<protein>
    <submittedName>
        <fullName evidence="2">IgA-specific serine endopeptidase autotransporter</fullName>
        <ecNumber evidence="2">3.4.21.72</ecNumber>
    </submittedName>
</protein>
<feature type="region of interest" description="Disordered" evidence="1">
    <location>
        <begin position="187"/>
        <end position="233"/>
    </location>
</feature>
<proteinExistence type="predicted"/>
<dbReference type="GO" id="GO:0016787">
    <property type="term" value="F:hydrolase activity"/>
    <property type="evidence" value="ECO:0007669"/>
    <property type="project" value="UniProtKB-KW"/>
</dbReference>
<evidence type="ECO:0000313" key="2">
    <source>
        <dbReference type="EMBL" id="QDT14776.1"/>
    </source>
</evidence>
<feature type="region of interest" description="Disordered" evidence="1">
    <location>
        <begin position="163"/>
        <end position="182"/>
    </location>
</feature>
<dbReference type="KEGG" id="acaf:CA12_08550"/>
<organism evidence="2 3">
    <name type="scientific">Alienimonas californiensis</name>
    <dbReference type="NCBI Taxonomy" id="2527989"/>
    <lineage>
        <taxon>Bacteria</taxon>
        <taxon>Pseudomonadati</taxon>
        <taxon>Planctomycetota</taxon>
        <taxon>Planctomycetia</taxon>
        <taxon>Planctomycetales</taxon>
        <taxon>Planctomycetaceae</taxon>
        <taxon>Alienimonas</taxon>
    </lineage>
</organism>
<accession>A0A517P5Z5</accession>
<evidence type="ECO:0000313" key="3">
    <source>
        <dbReference type="Proteomes" id="UP000318741"/>
    </source>
</evidence>
<keyword evidence="3" id="KW-1185">Reference proteome</keyword>
<feature type="compositionally biased region" description="Low complexity" evidence="1">
    <location>
        <begin position="189"/>
        <end position="211"/>
    </location>
</feature>
<gene>
    <name evidence="2" type="primary">iga</name>
    <name evidence="2" type="ORF">CA12_08550</name>
</gene>